<dbReference type="PANTHER" id="PTHR42978:SF7">
    <property type="entry name" value="METALLO-HYDROLASE RV2300C-RELATED"/>
    <property type="match status" value="1"/>
</dbReference>
<dbReference type="Gene3D" id="3.60.15.10">
    <property type="entry name" value="Ribonuclease Z/Hydroxyacylglutathione hydrolase-like"/>
    <property type="match status" value="1"/>
</dbReference>
<comment type="cofactor">
    <cofactor evidence="1">
        <name>Zn(2+)</name>
        <dbReference type="ChEBI" id="CHEBI:29105"/>
    </cofactor>
</comment>
<dbReference type="PANTHER" id="PTHR42978">
    <property type="entry name" value="QUORUM-QUENCHING LACTONASE YTNP-RELATED-RELATED"/>
    <property type="match status" value="1"/>
</dbReference>
<dbReference type="EMBL" id="QBKR01000001">
    <property type="protein sequence ID" value="PTX64980.1"/>
    <property type="molecule type" value="Genomic_DNA"/>
</dbReference>
<evidence type="ECO:0000256" key="2">
    <source>
        <dbReference type="ARBA" id="ARBA00007749"/>
    </source>
</evidence>
<dbReference type="InterPro" id="IPR051013">
    <property type="entry name" value="MBL_superfamily_lactonases"/>
</dbReference>
<dbReference type="Proteomes" id="UP000244240">
    <property type="component" value="Unassembled WGS sequence"/>
</dbReference>
<accession>A0A2T6C9J8</accession>
<dbReference type="AlphaFoldDB" id="A0A2T6C9J8"/>
<evidence type="ECO:0000256" key="4">
    <source>
        <dbReference type="ARBA" id="ARBA00022801"/>
    </source>
</evidence>
<protein>
    <recommendedName>
        <fullName evidence="8">Metallo-beta-lactamase superfamily protein</fullName>
    </recommendedName>
</protein>
<proteinExistence type="inferred from homology"/>
<gene>
    <name evidence="6" type="ORF">C8P63_101202</name>
</gene>
<comment type="similarity">
    <text evidence="2">Belongs to the metallo-beta-lactamase superfamily.</text>
</comment>
<evidence type="ECO:0000256" key="3">
    <source>
        <dbReference type="ARBA" id="ARBA00022723"/>
    </source>
</evidence>
<keyword evidence="3" id="KW-0479">Metal-binding</keyword>
<keyword evidence="5" id="KW-0862">Zinc</keyword>
<evidence type="ECO:0000313" key="7">
    <source>
        <dbReference type="Proteomes" id="UP000244240"/>
    </source>
</evidence>
<dbReference type="GO" id="GO:0046872">
    <property type="term" value="F:metal ion binding"/>
    <property type="evidence" value="ECO:0007669"/>
    <property type="project" value="UniProtKB-KW"/>
</dbReference>
<dbReference type="InterPro" id="IPR036866">
    <property type="entry name" value="RibonucZ/Hydroxyglut_hydro"/>
</dbReference>
<comment type="caution">
    <text evidence="6">The sequence shown here is derived from an EMBL/GenBank/DDBJ whole genome shotgun (WGS) entry which is preliminary data.</text>
</comment>
<sequence length="374" mass="43036">MVKVLDSNALFQKITFFEEAHADPNPGRQLERIREAVPRFKEWFKATGKATAFHSYDLITLPYPKKYALWRAAWSPVAYIWFTNRMFIVQWEAEGRVWTLLNEPTEYELASNTPYFADQIRKYGQFLSHTLLSYRYQTVEQHLESVGLRPEDVDFITFDHLHTQDVRRWLGTTRPQPDISPDAPVKAYFPHAKLIVQRKEWDILPHLHPLQKIWYQPEKFEDILEDRLLFIDGDVLLGPGVALMWTPGHTQGNHSLVVNTDTGIWVSSENGVAAECYAPRESGIPGLRRYAEKTGFEVVLNANTIENTSRQYNSMVQEKLVADPCENHPRIPQFFPSSELRGHLFAPGTKPSHQHKRVAFGTIVRPGGKGTLAK</sequence>
<name>A0A2T6C9J8_9BACL</name>
<dbReference type="GO" id="GO:0016787">
    <property type="term" value="F:hydrolase activity"/>
    <property type="evidence" value="ECO:0007669"/>
    <property type="project" value="UniProtKB-KW"/>
</dbReference>
<evidence type="ECO:0000256" key="5">
    <source>
        <dbReference type="ARBA" id="ARBA00022833"/>
    </source>
</evidence>
<keyword evidence="4" id="KW-0378">Hydrolase</keyword>
<dbReference type="SUPFAM" id="SSF56281">
    <property type="entry name" value="Metallo-hydrolase/oxidoreductase"/>
    <property type="match status" value="1"/>
</dbReference>
<evidence type="ECO:0008006" key="8">
    <source>
        <dbReference type="Google" id="ProtNLM"/>
    </source>
</evidence>
<organism evidence="6 7">
    <name type="scientific">Melghirimyces profundicolus</name>
    <dbReference type="NCBI Taxonomy" id="1242148"/>
    <lineage>
        <taxon>Bacteria</taxon>
        <taxon>Bacillati</taxon>
        <taxon>Bacillota</taxon>
        <taxon>Bacilli</taxon>
        <taxon>Bacillales</taxon>
        <taxon>Thermoactinomycetaceae</taxon>
        <taxon>Melghirimyces</taxon>
    </lineage>
</organism>
<evidence type="ECO:0000313" key="6">
    <source>
        <dbReference type="EMBL" id="PTX64980.1"/>
    </source>
</evidence>
<evidence type="ECO:0000256" key="1">
    <source>
        <dbReference type="ARBA" id="ARBA00001947"/>
    </source>
</evidence>
<keyword evidence="7" id="KW-1185">Reference proteome</keyword>
<reference evidence="6 7" key="1">
    <citation type="submission" date="2018-04" db="EMBL/GenBank/DDBJ databases">
        <title>Genomic Encyclopedia of Archaeal and Bacterial Type Strains, Phase II (KMG-II): from individual species to whole genera.</title>
        <authorList>
            <person name="Goeker M."/>
        </authorList>
    </citation>
    <scope>NUCLEOTIDE SEQUENCE [LARGE SCALE GENOMIC DNA]</scope>
    <source>
        <strain evidence="6 7">DSM 45787</strain>
    </source>
</reference>